<dbReference type="AlphaFoldDB" id="A0A8C4RKV3"/>
<feature type="modified residue" description="4-hydroxyproline" evidence="13">
    <location>
        <position position="377"/>
    </location>
</feature>
<dbReference type="NCBIfam" id="TIGR00229">
    <property type="entry name" value="sensory_box"/>
    <property type="match status" value="1"/>
</dbReference>
<keyword evidence="8" id="KW-0238">DNA-binding</keyword>
<name>A0A8C4RKV3_ERPCA</name>
<evidence type="ECO:0000256" key="9">
    <source>
        <dbReference type="ARBA" id="ARBA00023159"/>
    </source>
</evidence>
<dbReference type="InterPro" id="IPR011598">
    <property type="entry name" value="bHLH_dom"/>
</dbReference>
<dbReference type="SUPFAM" id="SSF47459">
    <property type="entry name" value="HLH, helix-loop-helix DNA-binding domain"/>
    <property type="match status" value="1"/>
</dbReference>
<evidence type="ECO:0000256" key="6">
    <source>
        <dbReference type="ARBA" id="ARBA00022843"/>
    </source>
</evidence>
<dbReference type="PROSITE" id="PS50112">
    <property type="entry name" value="PAS"/>
    <property type="match status" value="2"/>
</dbReference>
<feature type="domain" description="PAS" evidence="15">
    <location>
        <begin position="84"/>
        <end position="151"/>
    </location>
</feature>
<proteinExistence type="predicted"/>
<evidence type="ECO:0000259" key="16">
    <source>
        <dbReference type="PROSITE" id="PS50888"/>
    </source>
</evidence>
<dbReference type="Gene3D" id="4.10.280.10">
    <property type="entry name" value="Helix-loop-helix DNA-binding domain"/>
    <property type="match status" value="1"/>
</dbReference>
<dbReference type="PANTHER" id="PTHR23043">
    <property type="entry name" value="HYPOXIA-INDUCIBLE FACTOR 1 ALPHA"/>
    <property type="match status" value="1"/>
</dbReference>
<dbReference type="GeneTree" id="ENSGT00940000156774"/>
<dbReference type="SMART" id="SM00353">
    <property type="entry name" value="HLH"/>
    <property type="match status" value="1"/>
</dbReference>
<evidence type="ECO:0000256" key="14">
    <source>
        <dbReference type="SAM" id="MobiDB-lite"/>
    </source>
</evidence>
<dbReference type="Pfam" id="PF11413">
    <property type="entry name" value="HIF-1"/>
    <property type="match status" value="1"/>
</dbReference>
<feature type="region of interest" description="Disordered" evidence="14">
    <location>
        <begin position="1"/>
        <end position="28"/>
    </location>
</feature>
<feature type="domain" description="BHLH" evidence="16">
    <location>
        <begin position="15"/>
        <end position="68"/>
    </location>
</feature>
<reference evidence="17" key="3">
    <citation type="submission" date="2025-09" db="UniProtKB">
        <authorList>
            <consortium name="Ensembl"/>
        </authorList>
    </citation>
    <scope>IDENTIFICATION</scope>
</reference>
<feature type="modified residue" description="(3S)-3-hydroxyasparagine" evidence="13">
    <location>
        <position position="769"/>
    </location>
</feature>
<dbReference type="RefSeq" id="XP_028659710.1">
    <property type="nucleotide sequence ID" value="XM_028803877.2"/>
</dbReference>
<dbReference type="OrthoDB" id="6021714at2759"/>
<keyword evidence="12" id="KW-0379">Hydroxylation</keyword>
<dbReference type="InterPro" id="IPR013655">
    <property type="entry name" value="PAS_fold_3"/>
</dbReference>
<gene>
    <name evidence="17" type="primary">LOC114653514</name>
</gene>
<evidence type="ECO:0000256" key="4">
    <source>
        <dbReference type="ARBA" id="ARBA00022490"/>
    </source>
</evidence>
<evidence type="ECO:0000256" key="3">
    <source>
        <dbReference type="ARBA" id="ARBA00014446"/>
    </source>
</evidence>
<dbReference type="GO" id="GO:0000981">
    <property type="term" value="F:DNA-binding transcription factor activity, RNA polymerase II-specific"/>
    <property type="evidence" value="ECO:0007669"/>
    <property type="project" value="TreeGrafter"/>
</dbReference>
<dbReference type="GO" id="GO:0005634">
    <property type="term" value="C:nucleus"/>
    <property type="evidence" value="ECO:0007669"/>
    <property type="project" value="UniProtKB-SubCell"/>
</dbReference>
<keyword evidence="9" id="KW-0010">Activator</keyword>
<evidence type="ECO:0000256" key="1">
    <source>
        <dbReference type="ARBA" id="ARBA00004123"/>
    </source>
</evidence>
<dbReference type="SUPFAM" id="SSF55785">
    <property type="entry name" value="PYP-like sensor domain (PAS domain)"/>
    <property type="match status" value="2"/>
</dbReference>
<evidence type="ECO:0000256" key="12">
    <source>
        <dbReference type="ARBA" id="ARBA00023278"/>
    </source>
</evidence>
<evidence type="ECO:0000256" key="13">
    <source>
        <dbReference type="PIRSR" id="PIRSR621537-50"/>
    </source>
</evidence>
<dbReference type="CDD" id="cd00130">
    <property type="entry name" value="PAS"/>
    <property type="match status" value="2"/>
</dbReference>
<dbReference type="InterPro" id="IPR001610">
    <property type="entry name" value="PAC"/>
</dbReference>
<accession>A0A8C4RKV3</accession>
<feature type="domain" description="PAS" evidence="15">
    <location>
        <begin position="244"/>
        <end position="286"/>
    </location>
</feature>
<keyword evidence="10" id="KW-0804">Transcription</keyword>
<dbReference type="Pfam" id="PF00989">
    <property type="entry name" value="PAS"/>
    <property type="match status" value="1"/>
</dbReference>
<evidence type="ECO:0000256" key="10">
    <source>
        <dbReference type="ARBA" id="ARBA00023163"/>
    </source>
</evidence>
<reference evidence="17" key="2">
    <citation type="submission" date="2025-08" db="UniProtKB">
        <authorList>
            <consortium name="Ensembl"/>
        </authorList>
    </citation>
    <scope>IDENTIFICATION</scope>
</reference>
<dbReference type="InterPro" id="IPR036638">
    <property type="entry name" value="HLH_DNA-bd_sf"/>
</dbReference>
<dbReference type="Pfam" id="PF23171">
    <property type="entry name" value="bHLH_HIF1A"/>
    <property type="match status" value="1"/>
</dbReference>
<dbReference type="GO" id="GO:0000977">
    <property type="term" value="F:RNA polymerase II transcription regulatory region sequence-specific DNA binding"/>
    <property type="evidence" value="ECO:0007669"/>
    <property type="project" value="TreeGrafter"/>
</dbReference>
<evidence type="ECO:0000256" key="8">
    <source>
        <dbReference type="ARBA" id="ARBA00023125"/>
    </source>
</evidence>
<dbReference type="Pfam" id="PF08778">
    <property type="entry name" value="HIF-1a_CTAD"/>
    <property type="match status" value="1"/>
</dbReference>
<evidence type="ECO:0000313" key="18">
    <source>
        <dbReference type="Proteomes" id="UP000694620"/>
    </source>
</evidence>
<evidence type="ECO:0000313" key="17">
    <source>
        <dbReference type="Ensembl" id="ENSECRP00000004119.1"/>
    </source>
</evidence>
<dbReference type="Gene3D" id="3.30.450.20">
    <property type="entry name" value="PAS domain"/>
    <property type="match status" value="2"/>
</dbReference>
<dbReference type="InterPro" id="IPR035965">
    <property type="entry name" value="PAS-like_dom_sf"/>
</dbReference>
<dbReference type="GO" id="GO:0005737">
    <property type="term" value="C:cytoplasm"/>
    <property type="evidence" value="ECO:0007669"/>
    <property type="project" value="UniProtKB-SubCell"/>
</dbReference>
<dbReference type="Proteomes" id="UP000694620">
    <property type="component" value="Chromosome 1"/>
</dbReference>
<keyword evidence="5" id="KW-0677">Repeat</keyword>
<comment type="subcellular location">
    <subcellularLocation>
        <location evidence="2">Cytoplasm</location>
    </subcellularLocation>
    <subcellularLocation>
        <location evidence="1">Nucleus</location>
    </subcellularLocation>
</comment>
<feature type="modified residue" description="4-hydroxyproline" evidence="13">
    <location>
        <position position="503"/>
    </location>
</feature>
<evidence type="ECO:0000259" key="15">
    <source>
        <dbReference type="PROSITE" id="PS50112"/>
    </source>
</evidence>
<dbReference type="GO" id="GO:0071456">
    <property type="term" value="P:cellular response to hypoxia"/>
    <property type="evidence" value="ECO:0007669"/>
    <property type="project" value="TreeGrafter"/>
</dbReference>
<dbReference type="InterPro" id="IPR021537">
    <property type="entry name" value="HIF_alpha-like"/>
</dbReference>
<protein>
    <recommendedName>
        <fullName evidence="3">Hypoxia-inducible factor 1-alpha</fullName>
    </recommendedName>
</protein>
<dbReference type="FunFam" id="3.30.450.20:FF:000015">
    <property type="entry name" value="Hypoxia-inducible factor 1-alpha isoform 1"/>
    <property type="match status" value="1"/>
</dbReference>
<evidence type="ECO:0000256" key="2">
    <source>
        <dbReference type="ARBA" id="ARBA00004496"/>
    </source>
</evidence>
<reference evidence="17" key="1">
    <citation type="submission" date="2021-06" db="EMBL/GenBank/DDBJ databases">
        <authorList>
            <consortium name="Wellcome Sanger Institute Data Sharing"/>
        </authorList>
    </citation>
    <scope>NUCLEOTIDE SEQUENCE [LARGE SCALE GENOMIC DNA]</scope>
</reference>
<dbReference type="InterPro" id="IPR013767">
    <property type="entry name" value="PAS_fold"/>
</dbReference>
<evidence type="ECO:0000256" key="11">
    <source>
        <dbReference type="ARBA" id="ARBA00023242"/>
    </source>
</evidence>
<dbReference type="Ensembl" id="ENSECRT00000004183.1">
    <property type="protein sequence ID" value="ENSECRP00000004119.1"/>
    <property type="gene ID" value="ENSECRG00000002798.1"/>
</dbReference>
<organism evidence="17 18">
    <name type="scientific">Erpetoichthys calabaricus</name>
    <name type="common">Rope fish</name>
    <name type="synonym">Calamoichthys calabaricus</name>
    <dbReference type="NCBI Taxonomy" id="27687"/>
    <lineage>
        <taxon>Eukaryota</taxon>
        <taxon>Metazoa</taxon>
        <taxon>Chordata</taxon>
        <taxon>Craniata</taxon>
        <taxon>Vertebrata</taxon>
        <taxon>Euteleostomi</taxon>
        <taxon>Actinopterygii</taxon>
        <taxon>Polypteriformes</taxon>
        <taxon>Polypteridae</taxon>
        <taxon>Erpetoichthys</taxon>
    </lineage>
</organism>
<dbReference type="PANTHER" id="PTHR23043:SF7">
    <property type="entry name" value="HYPOXIA-INDUCIBLE FACTOR 1-ALPHA"/>
    <property type="match status" value="1"/>
</dbReference>
<keyword evidence="6" id="KW-0832">Ubl conjugation</keyword>
<dbReference type="PROSITE" id="PS50888">
    <property type="entry name" value="BHLH"/>
    <property type="match status" value="1"/>
</dbReference>
<dbReference type="InterPro" id="IPR014887">
    <property type="entry name" value="HIF-1_CTAD"/>
</dbReference>
<dbReference type="GO" id="GO:0046983">
    <property type="term" value="F:protein dimerization activity"/>
    <property type="evidence" value="ECO:0007669"/>
    <property type="project" value="InterPro"/>
</dbReference>
<dbReference type="Pfam" id="PF08447">
    <property type="entry name" value="PAS_3"/>
    <property type="match status" value="1"/>
</dbReference>
<evidence type="ECO:0000256" key="7">
    <source>
        <dbReference type="ARBA" id="ARBA00023015"/>
    </source>
</evidence>
<evidence type="ECO:0000256" key="5">
    <source>
        <dbReference type="ARBA" id="ARBA00022737"/>
    </source>
</evidence>
<keyword evidence="11" id="KW-0539">Nucleus</keyword>
<keyword evidence="4" id="KW-0963">Cytoplasm</keyword>
<sequence length="793" mass="90303">MNDRKERKRRICSEKRREKSRDAARSRRGKENELFAELALQLPLPQGMAQYLDKASIVRLTLSYLHLRTVLSNIGTEDAKTSKTDDLLSSVLDNFLLLLSQSGHVVYSSEAITKHIGINQMELIGQNIFEFIHPCDQEEIRDILSFKQDSSKSGQQDYDFFMRMKCTLTNQGRTVNIRSASWKMLHCIGRVRHPCPVPVSCRTPNGCLVLLCESIPFPDSMETKENQNIFLSRHNVDMCFTDCDHRVKDLVGYDASELVGRSVYEYYHALDTDHIRKTHQSLVTKGQASTRHYRLLAKKGGYVWAQTDAAVIYNNRSGQPQCVICINYVLSGLEESEVVFSLEQTKNLLKPYTSNMPISQSVDFFAQSPEELAQLAPEPGDTIVPLNFNNEDTELPDLNQSYSDPLGYTPEMFRTKKGGAFKKEFQMLYFTEEQFNSNVEEPRRLARRNYNTSFFSNHDVSEEQLYSQPVKFIESMFEWDYEGQNRVNLQNDLSELDLETLAPYIPMDGEDFQLTPISYDTKEGVSSLPENEDCAYEKTFPAPEQTDENYTIVPSSSLKDVHSCFPTKLEAPLHFQQTANTPQLTPQWSLNPLFNSVVYQFWSEQKPPAHCMQPSGHRPGAVTPLGAGCGGSGPGGDNEIPQKRRKQNDCFNPIQCNTEYVCSSSWERQQPLWKRKKTYLKPRKITGFLTWADRDPYLWNAGSHSYVHDVNRNATLQMPLAPNIDHHLNRTSLSPENPPEKAGLSNCLLHPALDRSVLPVLTRWECEVNAPLTGPSRLLHGAEILRVLDQAAL</sequence>
<dbReference type="GeneID" id="114653514"/>
<dbReference type="SMART" id="SM00086">
    <property type="entry name" value="PAC"/>
    <property type="match status" value="1"/>
</dbReference>
<keyword evidence="18" id="KW-1185">Reference proteome</keyword>
<dbReference type="SMART" id="SM00091">
    <property type="entry name" value="PAS"/>
    <property type="match status" value="2"/>
</dbReference>
<keyword evidence="7" id="KW-0805">Transcription regulation</keyword>
<dbReference type="InterPro" id="IPR000014">
    <property type="entry name" value="PAS"/>
</dbReference>